<reference evidence="6 7" key="1">
    <citation type="submission" date="2023-02" db="EMBL/GenBank/DDBJ databases">
        <title>Streptomyces sp. SCA4-21 with antifungal activity against Fusarium oxysporum f. sp. cubense, Streptomyces sp. SCA2-17 with antifungal activity against Fusarium oxysporum f. sp. cubense.</title>
        <authorList>
            <person name="Qi D."/>
        </authorList>
    </citation>
    <scope>NUCLEOTIDE SEQUENCE [LARGE SCALE GENOMIC DNA]</scope>
    <source>
        <strain evidence="6 7">SCA4-21</strain>
    </source>
</reference>
<dbReference type="PANTHER" id="PTHR30146:SF109">
    <property type="entry name" value="HTH-TYPE TRANSCRIPTIONAL REGULATOR GALS"/>
    <property type="match status" value="1"/>
</dbReference>
<evidence type="ECO:0000256" key="2">
    <source>
        <dbReference type="ARBA" id="ARBA00023125"/>
    </source>
</evidence>
<keyword evidence="3" id="KW-0804">Transcription</keyword>
<evidence type="ECO:0000259" key="5">
    <source>
        <dbReference type="PROSITE" id="PS50932"/>
    </source>
</evidence>
<dbReference type="EMBL" id="CP117522">
    <property type="protein sequence ID" value="WNF00688.1"/>
    <property type="molecule type" value="Genomic_DNA"/>
</dbReference>
<dbReference type="Gene3D" id="3.40.50.2300">
    <property type="match status" value="2"/>
</dbReference>
<evidence type="ECO:0000256" key="4">
    <source>
        <dbReference type="SAM" id="MobiDB-lite"/>
    </source>
</evidence>
<dbReference type="Pfam" id="PF13377">
    <property type="entry name" value="Peripla_BP_3"/>
    <property type="match status" value="1"/>
</dbReference>
<dbReference type="SUPFAM" id="SSF47413">
    <property type="entry name" value="lambda repressor-like DNA-binding domains"/>
    <property type="match status" value="1"/>
</dbReference>
<feature type="region of interest" description="Disordered" evidence="4">
    <location>
        <begin position="1"/>
        <end position="32"/>
    </location>
</feature>
<dbReference type="GO" id="GO:0003677">
    <property type="term" value="F:DNA binding"/>
    <property type="evidence" value="ECO:0007669"/>
    <property type="project" value="UniProtKB-KW"/>
</dbReference>
<dbReference type="Pfam" id="PF00356">
    <property type="entry name" value="LacI"/>
    <property type="match status" value="1"/>
</dbReference>
<accession>A0ABY9V8X4</accession>
<dbReference type="CDD" id="cd06267">
    <property type="entry name" value="PBP1_LacI_sugar_binding-like"/>
    <property type="match status" value="1"/>
</dbReference>
<protein>
    <submittedName>
        <fullName evidence="6">LacI family DNA-binding transcriptional regulator</fullName>
    </submittedName>
</protein>
<sequence length="366" mass="38634">MGSARGTAPLGRNPRGSDHGANRPGRGSGRPTIKDVAARANVSPMTASRVVNGHPRVRADLRERVLAAVAELGYARNAVATSLRRPDLSPWTIGLILHDVGNPFSAAIHRAVEDVVRSVGSFVLTASTDEDHERMGLLLDAFRDRDVDGLLLAPPPGDQSYLTPHLRRGMALVLVDRPAEGLDAPAVLSDNESGMRQAVRHLLDHGHRHIAYLGDLRSAPMRLRFAGYQAALAEAGLTPDPGLLHHTVEDTEAAAHITERIANGSGRATAVIAARNALSIGAVRGLRRAGAQHRIALLGFDDVELAGELEPGLTVVAQDPAAIGTAAATALIEQLADPSRAITGRLLPPRLIPRGSGELPPYRPAG</sequence>
<keyword evidence="1" id="KW-0805">Transcription regulation</keyword>
<dbReference type="Gene3D" id="1.10.260.40">
    <property type="entry name" value="lambda repressor-like DNA-binding domains"/>
    <property type="match status" value="1"/>
</dbReference>
<evidence type="ECO:0000313" key="6">
    <source>
        <dbReference type="EMBL" id="WNF00688.1"/>
    </source>
</evidence>
<dbReference type="PANTHER" id="PTHR30146">
    <property type="entry name" value="LACI-RELATED TRANSCRIPTIONAL REPRESSOR"/>
    <property type="match status" value="1"/>
</dbReference>
<dbReference type="Proteomes" id="UP001305606">
    <property type="component" value="Chromosome"/>
</dbReference>
<gene>
    <name evidence="6" type="ORF">PS467_37850</name>
</gene>
<dbReference type="PROSITE" id="PS00356">
    <property type="entry name" value="HTH_LACI_1"/>
    <property type="match status" value="1"/>
</dbReference>
<dbReference type="CDD" id="cd01392">
    <property type="entry name" value="HTH_LacI"/>
    <property type="match status" value="1"/>
</dbReference>
<keyword evidence="7" id="KW-1185">Reference proteome</keyword>
<dbReference type="SUPFAM" id="SSF53822">
    <property type="entry name" value="Periplasmic binding protein-like I"/>
    <property type="match status" value="1"/>
</dbReference>
<dbReference type="InterPro" id="IPR028082">
    <property type="entry name" value="Peripla_BP_I"/>
</dbReference>
<dbReference type="SMART" id="SM00354">
    <property type="entry name" value="HTH_LACI"/>
    <property type="match status" value="1"/>
</dbReference>
<dbReference type="PROSITE" id="PS50932">
    <property type="entry name" value="HTH_LACI_2"/>
    <property type="match status" value="1"/>
</dbReference>
<dbReference type="InterPro" id="IPR010982">
    <property type="entry name" value="Lambda_DNA-bd_dom_sf"/>
</dbReference>
<evidence type="ECO:0000313" key="7">
    <source>
        <dbReference type="Proteomes" id="UP001305606"/>
    </source>
</evidence>
<organism evidence="6 7">
    <name type="scientific">Streptomyces luomodiensis</name>
    <dbReference type="NCBI Taxonomy" id="3026192"/>
    <lineage>
        <taxon>Bacteria</taxon>
        <taxon>Bacillati</taxon>
        <taxon>Actinomycetota</taxon>
        <taxon>Actinomycetes</taxon>
        <taxon>Kitasatosporales</taxon>
        <taxon>Streptomycetaceae</taxon>
        <taxon>Streptomyces</taxon>
    </lineage>
</organism>
<dbReference type="InterPro" id="IPR000843">
    <property type="entry name" value="HTH_LacI"/>
</dbReference>
<dbReference type="InterPro" id="IPR046335">
    <property type="entry name" value="LacI/GalR-like_sensor"/>
</dbReference>
<feature type="domain" description="HTH lacI-type" evidence="5">
    <location>
        <begin position="31"/>
        <end position="85"/>
    </location>
</feature>
<name>A0ABY9V8X4_9ACTN</name>
<keyword evidence="2 6" id="KW-0238">DNA-binding</keyword>
<evidence type="ECO:0000256" key="3">
    <source>
        <dbReference type="ARBA" id="ARBA00023163"/>
    </source>
</evidence>
<evidence type="ECO:0000256" key="1">
    <source>
        <dbReference type="ARBA" id="ARBA00023015"/>
    </source>
</evidence>
<proteinExistence type="predicted"/>